<proteinExistence type="predicted"/>
<dbReference type="HOGENOM" id="CLU_045862_0_0_1"/>
<gene>
    <name evidence="2" type="ORF">PAXRUDRAFT_834928</name>
</gene>
<evidence type="ECO:0000313" key="3">
    <source>
        <dbReference type="Proteomes" id="UP000054538"/>
    </source>
</evidence>
<dbReference type="AlphaFoldDB" id="A0A0D0C3B3"/>
<reference evidence="3" key="2">
    <citation type="submission" date="2015-01" db="EMBL/GenBank/DDBJ databases">
        <title>Evolutionary Origins and Diversification of the Mycorrhizal Mutualists.</title>
        <authorList>
            <consortium name="DOE Joint Genome Institute"/>
            <consortium name="Mycorrhizal Genomics Consortium"/>
            <person name="Kohler A."/>
            <person name="Kuo A."/>
            <person name="Nagy L.G."/>
            <person name="Floudas D."/>
            <person name="Copeland A."/>
            <person name="Barry K.W."/>
            <person name="Cichocki N."/>
            <person name="Veneault-Fourrey C."/>
            <person name="LaButti K."/>
            <person name="Lindquist E.A."/>
            <person name="Lipzen A."/>
            <person name="Lundell T."/>
            <person name="Morin E."/>
            <person name="Murat C."/>
            <person name="Riley R."/>
            <person name="Ohm R."/>
            <person name="Sun H."/>
            <person name="Tunlid A."/>
            <person name="Henrissat B."/>
            <person name="Grigoriev I.V."/>
            <person name="Hibbett D.S."/>
            <person name="Martin F."/>
        </authorList>
    </citation>
    <scope>NUCLEOTIDE SEQUENCE [LARGE SCALE GENOMIC DNA]</scope>
    <source>
        <strain evidence="3">Ve08.2h10</strain>
    </source>
</reference>
<keyword evidence="1" id="KW-0472">Membrane</keyword>
<dbReference type="STRING" id="930991.A0A0D0C3B3"/>
<sequence length="429" mass="49804">MLRRLHIRVPSTLCLGCSLLVFIIITYVSYNVANPFSTAFSWLTSPTTHSQQYQLSQNDTILLVSAFFPLSHSKHSMGQYKAWLTNFLGPIRTPIYMYTTPELAPVIQSLRGSNPYPLTINTTFTSPLEIPPLDGMRDMYQEMWGWDRERDRHGPDLYAVWNGKPYFLDEGLKNAIREHGREYEHAFWIDGGSFRDAHTYVHWPDRERVQEVLDTVKSARAPGSEGEEMLLLPIWFPPGGNFREWSEDMGPADTEFSEGSFIGGTAASIRWWREIYYSYHNEYLSRGIFVGKDQTLINAILFLYPERFGTVWVHDPRTLTNSTTEIQMDLDGGRCGNTWYYFEWWLASQSEREAMKRSWDSSVAGGQRWWKAFWLLLGRTEVLKQIDPQYNQKGCLMTDALLMESILRRDDVFGSQWQIPTRTVPPQPI</sequence>
<protein>
    <submittedName>
        <fullName evidence="2">Uncharacterized protein</fullName>
    </submittedName>
</protein>
<keyword evidence="3" id="KW-1185">Reference proteome</keyword>
<evidence type="ECO:0000256" key="1">
    <source>
        <dbReference type="SAM" id="Phobius"/>
    </source>
</evidence>
<dbReference type="OrthoDB" id="411632at2759"/>
<evidence type="ECO:0000313" key="2">
    <source>
        <dbReference type="EMBL" id="KIK77657.1"/>
    </source>
</evidence>
<reference evidence="2 3" key="1">
    <citation type="submission" date="2014-04" db="EMBL/GenBank/DDBJ databases">
        <authorList>
            <consortium name="DOE Joint Genome Institute"/>
            <person name="Kuo A."/>
            <person name="Kohler A."/>
            <person name="Jargeat P."/>
            <person name="Nagy L.G."/>
            <person name="Floudas D."/>
            <person name="Copeland A."/>
            <person name="Barry K.W."/>
            <person name="Cichocki N."/>
            <person name="Veneault-Fourrey C."/>
            <person name="LaButti K."/>
            <person name="Lindquist E.A."/>
            <person name="Lipzen A."/>
            <person name="Lundell T."/>
            <person name="Morin E."/>
            <person name="Murat C."/>
            <person name="Sun H."/>
            <person name="Tunlid A."/>
            <person name="Henrissat B."/>
            <person name="Grigoriev I.V."/>
            <person name="Hibbett D.S."/>
            <person name="Martin F."/>
            <person name="Nordberg H.P."/>
            <person name="Cantor M.N."/>
            <person name="Hua S.X."/>
        </authorList>
    </citation>
    <scope>NUCLEOTIDE SEQUENCE [LARGE SCALE GENOMIC DNA]</scope>
    <source>
        <strain evidence="2 3">Ve08.2h10</strain>
    </source>
</reference>
<name>A0A0D0C3B3_9AGAM</name>
<organism evidence="2 3">
    <name type="scientific">Paxillus rubicundulus Ve08.2h10</name>
    <dbReference type="NCBI Taxonomy" id="930991"/>
    <lineage>
        <taxon>Eukaryota</taxon>
        <taxon>Fungi</taxon>
        <taxon>Dikarya</taxon>
        <taxon>Basidiomycota</taxon>
        <taxon>Agaricomycotina</taxon>
        <taxon>Agaricomycetes</taxon>
        <taxon>Agaricomycetidae</taxon>
        <taxon>Boletales</taxon>
        <taxon>Paxilineae</taxon>
        <taxon>Paxillaceae</taxon>
        <taxon>Paxillus</taxon>
    </lineage>
</organism>
<accession>A0A0D0C3B3</accession>
<feature type="transmembrane region" description="Helical" evidence="1">
    <location>
        <begin position="12"/>
        <end position="30"/>
    </location>
</feature>
<dbReference type="EMBL" id="KN826887">
    <property type="protein sequence ID" value="KIK77657.1"/>
    <property type="molecule type" value="Genomic_DNA"/>
</dbReference>
<dbReference type="InParanoid" id="A0A0D0C3B3"/>
<keyword evidence="1" id="KW-1133">Transmembrane helix</keyword>
<keyword evidence="1" id="KW-0812">Transmembrane</keyword>
<dbReference type="Proteomes" id="UP000054538">
    <property type="component" value="Unassembled WGS sequence"/>
</dbReference>